<accession>A0A934SA46</accession>
<dbReference type="SFLD" id="SFLDF00562">
    <property type="entry name" value="HemN-like__clustered_with_heat"/>
    <property type="match status" value="1"/>
</dbReference>
<feature type="domain" description="Radical SAM core" evidence="11">
    <location>
        <begin position="1"/>
        <end position="228"/>
    </location>
</feature>
<dbReference type="InterPro" id="IPR058240">
    <property type="entry name" value="rSAM_sf"/>
</dbReference>
<dbReference type="InterPro" id="IPR007197">
    <property type="entry name" value="rSAM"/>
</dbReference>
<comment type="caution">
    <text evidence="12">The sequence shown here is derived from an EMBL/GenBank/DDBJ whole genome shotgun (WGS) entry which is preliminary data.</text>
</comment>
<evidence type="ECO:0000259" key="11">
    <source>
        <dbReference type="PROSITE" id="PS51918"/>
    </source>
</evidence>
<dbReference type="SFLD" id="SFLDG01065">
    <property type="entry name" value="anaerobic_coproporphyrinogen-I"/>
    <property type="match status" value="1"/>
</dbReference>
<protein>
    <recommendedName>
        <fullName evidence="3 10">Heme chaperone HemW</fullName>
    </recommendedName>
</protein>
<dbReference type="GO" id="GO:0046872">
    <property type="term" value="F:metal ion binding"/>
    <property type="evidence" value="ECO:0007669"/>
    <property type="project" value="UniProtKB-UniRule"/>
</dbReference>
<keyword evidence="10" id="KW-0963">Cytoplasm</keyword>
<evidence type="ECO:0000256" key="4">
    <source>
        <dbReference type="ARBA" id="ARBA00022617"/>
    </source>
</evidence>
<dbReference type="GO" id="GO:0006779">
    <property type="term" value="P:porphyrin-containing compound biosynthetic process"/>
    <property type="evidence" value="ECO:0007669"/>
    <property type="project" value="InterPro"/>
</dbReference>
<dbReference type="GO" id="GO:0004109">
    <property type="term" value="F:coproporphyrinogen oxidase activity"/>
    <property type="evidence" value="ECO:0007669"/>
    <property type="project" value="InterPro"/>
</dbReference>
<comment type="subcellular location">
    <subcellularLocation>
        <location evidence="10">Cytoplasm</location>
    </subcellularLocation>
</comment>
<dbReference type="InterPro" id="IPR013785">
    <property type="entry name" value="Aldolase_TIM"/>
</dbReference>
<dbReference type="PANTHER" id="PTHR13932">
    <property type="entry name" value="COPROPORPHYRINIGEN III OXIDASE"/>
    <property type="match status" value="1"/>
</dbReference>
<comment type="similarity">
    <text evidence="2">Belongs to the anaerobic coproporphyrinogen-III oxidase family. HemW subfamily.</text>
</comment>
<dbReference type="SUPFAM" id="SSF102114">
    <property type="entry name" value="Radical SAM enzymes"/>
    <property type="match status" value="1"/>
</dbReference>
<evidence type="ECO:0000256" key="6">
    <source>
        <dbReference type="ARBA" id="ARBA00022723"/>
    </source>
</evidence>
<dbReference type="InterPro" id="IPR004559">
    <property type="entry name" value="HemW-like"/>
</dbReference>
<comment type="cofactor">
    <cofactor evidence="1">
        <name>[4Fe-4S] cluster</name>
        <dbReference type="ChEBI" id="CHEBI:49883"/>
    </cofactor>
</comment>
<gene>
    <name evidence="12" type="primary">hemW</name>
    <name evidence="12" type="ORF">JIN85_06875</name>
</gene>
<dbReference type="SFLD" id="SFLDF00288">
    <property type="entry name" value="HemN-like__clustered_with_nucl"/>
    <property type="match status" value="1"/>
</dbReference>
<evidence type="ECO:0000256" key="3">
    <source>
        <dbReference type="ARBA" id="ARBA00017228"/>
    </source>
</evidence>
<dbReference type="InterPro" id="IPR034505">
    <property type="entry name" value="Coproporphyrinogen-III_oxidase"/>
</dbReference>
<evidence type="ECO:0000256" key="2">
    <source>
        <dbReference type="ARBA" id="ARBA00006100"/>
    </source>
</evidence>
<reference evidence="12" key="1">
    <citation type="submission" date="2021-01" db="EMBL/GenBank/DDBJ databases">
        <title>Modified the classification status of verrucomicrobia.</title>
        <authorList>
            <person name="Feng X."/>
        </authorList>
    </citation>
    <scope>NUCLEOTIDE SEQUENCE</scope>
    <source>
        <strain evidence="12">KCTC 22041</strain>
    </source>
</reference>
<keyword evidence="13" id="KW-1185">Reference proteome</keyword>
<keyword evidence="5 10" id="KW-0949">S-adenosyl-L-methionine</keyword>
<keyword evidence="10" id="KW-0004">4Fe-4S</keyword>
<dbReference type="AlphaFoldDB" id="A0A934SA46"/>
<evidence type="ECO:0000256" key="1">
    <source>
        <dbReference type="ARBA" id="ARBA00001966"/>
    </source>
</evidence>
<evidence type="ECO:0000313" key="13">
    <source>
        <dbReference type="Proteomes" id="UP000603141"/>
    </source>
</evidence>
<proteinExistence type="inferred from homology"/>
<dbReference type="GO" id="GO:0005737">
    <property type="term" value="C:cytoplasm"/>
    <property type="evidence" value="ECO:0007669"/>
    <property type="project" value="UniProtKB-SubCell"/>
</dbReference>
<dbReference type="SFLD" id="SFLDS00029">
    <property type="entry name" value="Radical_SAM"/>
    <property type="match status" value="1"/>
</dbReference>
<dbReference type="NCBIfam" id="TIGR00539">
    <property type="entry name" value="hemN_rel"/>
    <property type="match status" value="1"/>
</dbReference>
<dbReference type="PROSITE" id="PS51918">
    <property type="entry name" value="RADICAL_SAM"/>
    <property type="match status" value="1"/>
</dbReference>
<evidence type="ECO:0000256" key="5">
    <source>
        <dbReference type="ARBA" id="ARBA00022691"/>
    </source>
</evidence>
<dbReference type="SFLD" id="SFLDG01082">
    <property type="entry name" value="B12-binding_domain_containing"/>
    <property type="match status" value="1"/>
</dbReference>
<keyword evidence="9 10" id="KW-0143">Chaperone</keyword>
<evidence type="ECO:0000313" key="12">
    <source>
        <dbReference type="EMBL" id="MBK1882129.1"/>
    </source>
</evidence>
<evidence type="ECO:0000256" key="10">
    <source>
        <dbReference type="RuleBase" id="RU364116"/>
    </source>
</evidence>
<evidence type="ECO:0000256" key="8">
    <source>
        <dbReference type="ARBA" id="ARBA00023014"/>
    </source>
</evidence>
<keyword evidence="7 10" id="KW-0408">Iron</keyword>
<dbReference type="GO" id="GO:0051539">
    <property type="term" value="F:4 iron, 4 sulfur cluster binding"/>
    <property type="evidence" value="ECO:0007669"/>
    <property type="project" value="UniProtKB-UniRule"/>
</dbReference>
<dbReference type="SMART" id="SM00729">
    <property type="entry name" value="Elp3"/>
    <property type="match status" value="1"/>
</dbReference>
<name>A0A934SA46_9BACT</name>
<dbReference type="Pfam" id="PF04055">
    <property type="entry name" value="Radical_SAM"/>
    <property type="match status" value="1"/>
</dbReference>
<dbReference type="Gene3D" id="3.20.20.70">
    <property type="entry name" value="Aldolase class I"/>
    <property type="match status" value="1"/>
</dbReference>
<evidence type="ECO:0000256" key="7">
    <source>
        <dbReference type="ARBA" id="ARBA00023004"/>
    </source>
</evidence>
<sequence>MLYLHIPFCHRICPYCSFYKHTPGQTSIGRFIDALVTESAARIASSGQVPRTIYLGGGTPSMLSPAHLTKLFQGLKESIDFTQLDDVTMEANPATFDEKKAALFTELGVTRTSLGIQSFAPHVLKTLGREHTPEEASASVDMLRRTGMRSINIDLMFSIPGQSLEDWKQTLQTAVSLEPQHISAYNLTYEEDTAFFESLRKGEMSQNEDHDADHFHLADELLTQAGFDHYETSNYAQPDHHSTHNQGYWSGEDYLGLGPSAVSTVGMVRHKNIPDTAHYVSQIESIGNAIHESETIDEEAWRLERIALGLRTKEGIPLTLLDSEGKRRALTLAEEGLAEMTETSLILVQRGRALVDPIAAELV</sequence>
<keyword evidence="4 10" id="KW-0349">Heme</keyword>
<keyword evidence="8 10" id="KW-0411">Iron-sulfur</keyword>
<organism evidence="12 13">
    <name type="scientific">Luteolibacter pohnpeiensis</name>
    <dbReference type="NCBI Taxonomy" id="454153"/>
    <lineage>
        <taxon>Bacteria</taxon>
        <taxon>Pseudomonadati</taxon>
        <taxon>Verrucomicrobiota</taxon>
        <taxon>Verrucomicrobiia</taxon>
        <taxon>Verrucomicrobiales</taxon>
        <taxon>Verrucomicrobiaceae</taxon>
        <taxon>Luteolibacter</taxon>
    </lineage>
</organism>
<comment type="function">
    <text evidence="10">Probably acts as a heme chaperone, transferring heme to an unknown acceptor. Binds one molecule of heme per monomer, possibly covalently. Binds 1 [4Fe-4S] cluster. The cluster is coordinated with 3 cysteines and an exchangeable S-adenosyl-L-methionine.</text>
</comment>
<dbReference type="EMBL" id="JAENIJ010000008">
    <property type="protein sequence ID" value="MBK1882129.1"/>
    <property type="molecule type" value="Genomic_DNA"/>
</dbReference>
<dbReference type="PANTHER" id="PTHR13932:SF5">
    <property type="entry name" value="RADICAL S-ADENOSYL METHIONINE DOMAIN-CONTAINING PROTEIN 1, MITOCHONDRIAL"/>
    <property type="match status" value="1"/>
</dbReference>
<keyword evidence="6 10" id="KW-0479">Metal-binding</keyword>
<dbReference type="CDD" id="cd01335">
    <property type="entry name" value="Radical_SAM"/>
    <property type="match status" value="1"/>
</dbReference>
<dbReference type="Proteomes" id="UP000603141">
    <property type="component" value="Unassembled WGS sequence"/>
</dbReference>
<evidence type="ECO:0000256" key="9">
    <source>
        <dbReference type="ARBA" id="ARBA00023186"/>
    </source>
</evidence>
<dbReference type="InterPro" id="IPR006638">
    <property type="entry name" value="Elp3/MiaA/NifB-like_rSAM"/>
</dbReference>